<dbReference type="AlphaFoldDB" id="A0AAD4BQY5"/>
<comment type="caution">
    <text evidence="1">The sequence shown here is derived from an EMBL/GenBank/DDBJ whole genome shotgun (WGS) entry which is preliminary data.</text>
</comment>
<reference evidence="1" key="2">
    <citation type="journal article" date="2020" name="Nat. Commun.">
        <title>Large-scale genome sequencing of mycorrhizal fungi provides insights into the early evolution of symbiotic traits.</title>
        <authorList>
            <person name="Miyauchi S."/>
            <person name="Kiss E."/>
            <person name="Kuo A."/>
            <person name="Drula E."/>
            <person name="Kohler A."/>
            <person name="Sanchez-Garcia M."/>
            <person name="Morin E."/>
            <person name="Andreopoulos B."/>
            <person name="Barry K.W."/>
            <person name="Bonito G."/>
            <person name="Buee M."/>
            <person name="Carver A."/>
            <person name="Chen C."/>
            <person name="Cichocki N."/>
            <person name="Clum A."/>
            <person name="Culley D."/>
            <person name="Crous P.W."/>
            <person name="Fauchery L."/>
            <person name="Girlanda M."/>
            <person name="Hayes R.D."/>
            <person name="Keri Z."/>
            <person name="LaButti K."/>
            <person name="Lipzen A."/>
            <person name="Lombard V."/>
            <person name="Magnuson J."/>
            <person name="Maillard F."/>
            <person name="Murat C."/>
            <person name="Nolan M."/>
            <person name="Ohm R.A."/>
            <person name="Pangilinan J."/>
            <person name="Pereira M.F."/>
            <person name="Perotto S."/>
            <person name="Peter M."/>
            <person name="Pfister S."/>
            <person name="Riley R."/>
            <person name="Sitrit Y."/>
            <person name="Stielow J.B."/>
            <person name="Szollosi G."/>
            <person name="Zifcakova L."/>
            <person name="Stursova M."/>
            <person name="Spatafora J.W."/>
            <person name="Tedersoo L."/>
            <person name="Vaario L.M."/>
            <person name="Yamada A."/>
            <person name="Yan M."/>
            <person name="Wang P."/>
            <person name="Xu J."/>
            <person name="Bruns T."/>
            <person name="Baldrian P."/>
            <person name="Vilgalys R."/>
            <person name="Dunand C."/>
            <person name="Henrissat B."/>
            <person name="Grigoriev I.V."/>
            <person name="Hibbett D."/>
            <person name="Nagy L.G."/>
            <person name="Martin F.M."/>
        </authorList>
    </citation>
    <scope>NUCLEOTIDE SEQUENCE</scope>
    <source>
        <strain evidence="1">BED1</strain>
    </source>
</reference>
<keyword evidence="2" id="KW-1185">Reference proteome</keyword>
<evidence type="ECO:0000313" key="1">
    <source>
        <dbReference type="EMBL" id="KAF8437074.1"/>
    </source>
</evidence>
<protein>
    <submittedName>
        <fullName evidence="1">Uncharacterized protein</fullName>
    </submittedName>
</protein>
<evidence type="ECO:0000313" key="2">
    <source>
        <dbReference type="Proteomes" id="UP001194468"/>
    </source>
</evidence>
<accession>A0AAD4BQY5</accession>
<proteinExistence type="predicted"/>
<reference evidence="1" key="1">
    <citation type="submission" date="2019-10" db="EMBL/GenBank/DDBJ databases">
        <authorList>
            <consortium name="DOE Joint Genome Institute"/>
            <person name="Kuo A."/>
            <person name="Miyauchi S."/>
            <person name="Kiss E."/>
            <person name="Drula E."/>
            <person name="Kohler A."/>
            <person name="Sanchez-Garcia M."/>
            <person name="Andreopoulos B."/>
            <person name="Barry K.W."/>
            <person name="Bonito G."/>
            <person name="Buee M."/>
            <person name="Carver A."/>
            <person name="Chen C."/>
            <person name="Cichocki N."/>
            <person name="Clum A."/>
            <person name="Culley D."/>
            <person name="Crous P.W."/>
            <person name="Fauchery L."/>
            <person name="Girlanda M."/>
            <person name="Hayes R."/>
            <person name="Keri Z."/>
            <person name="LaButti K."/>
            <person name="Lipzen A."/>
            <person name="Lombard V."/>
            <person name="Magnuson J."/>
            <person name="Maillard F."/>
            <person name="Morin E."/>
            <person name="Murat C."/>
            <person name="Nolan M."/>
            <person name="Ohm R."/>
            <person name="Pangilinan J."/>
            <person name="Pereira M."/>
            <person name="Perotto S."/>
            <person name="Peter M."/>
            <person name="Riley R."/>
            <person name="Sitrit Y."/>
            <person name="Stielow B."/>
            <person name="Szollosi G."/>
            <person name="Zifcakova L."/>
            <person name="Stursova M."/>
            <person name="Spatafora J.W."/>
            <person name="Tedersoo L."/>
            <person name="Vaario L.-M."/>
            <person name="Yamada A."/>
            <person name="Yan M."/>
            <person name="Wang P."/>
            <person name="Xu J."/>
            <person name="Bruns T."/>
            <person name="Baldrian P."/>
            <person name="Vilgalys R."/>
            <person name="Henrissat B."/>
            <person name="Grigoriev I.V."/>
            <person name="Hibbett D."/>
            <person name="Nagy L.G."/>
            <person name="Martin F.M."/>
        </authorList>
    </citation>
    <scope>NUCLEOTIDE SEQUENCE</scope>
    <source>
        <strain evidence="1">BED1</strain>
    </source>
</reference>
<dbReference type="EMBL" id="WHUW01000019">
    <property type="protein sequence ID" value="KAF8437074.1"/>
    <property type="molecule type" value="Genomic_DNA"/>
</dbReference>
<sequence length="132" mass="14648">MLRSWTLSCLGLWANKSDASDFASDSTRLSHYYYVAGTFGPLRRSFSAIRPSCPSRGGLPTQRAHLVQREARRLLHAGKCCIFLPAKVSPSGLGTVLLLLAAKHHVTHPMIGWRRTEVACPDPHRKSSLRII</sequence>
<dbReference type="Proteomes" id="UP001194468">
    <property type="component" value="Unassembled WGS sequence"/>
</dbReference>
<name>A0AAD4BQY5_BOLED</name>
<gene>
    <name evidence="1" type="ORF">L210DRAFT_2353699</name>
</gene>
<organism evidence="1 2">
    <name type="scientific">Boletus edulis BED1</name>
    <dbReference type="NCBI Taxonomy" id="1328754"/>
    <lineage>
        <taxon>Eukaryota</taxon>
        <taxon>Fungi</taxon>
        <taxon>Dikarya</taxon>
        <taxon>Basidiomycota</taxon>
        <taxon>Agaricomycotina</taxon>
        <taxon>Agaricomycetes</taxon>
        <taxon>Agaricomycetidae</taxon>
        <taxon>Boletales</taxon>
        <taxon>Boletineae</taxon>
        <taxon>Boletaceae</taxon>
        <taxon>Boletoideae</taxon>
        <taxon>Boletus</taxon>
    </lineage>
</organism>